<dbReference type="EMBL" id="CM044705">
    <property type="protein sequence ID" value="KAI5662395.1"/>
    <property type="molecule type" value="Genomic_DNA"/>
</dbReference>
<accession>A0ACC0AND0</accession>
<gene>
    <name evidence="1" type="ORF">M9H77_21718</name>
</gene>
<evidence type="ECO:0000313" key="1">
    <source>
        <dbReference type="EMBL" id="KAI5662395.1"/>
    </source>
</evidence>
<dbReference type="Proteomes" id="UP001060085">
    <property type="component" value="Linkage Group LG05"/>
</dbReference>
<keyword evidence="2" id="KW-1185">Reference proteome</keyword>
<comment type="caution">
    <text evidence="1">The sequence shown here is derived from an EMBL/GenBank/DDBJ whole genome shotgun (WGS) entry which is preliminary data.</text>
</comment>
<sequence>MSSSLQYFLLAFSLFSISQAAVPASKTFKFVNEGEFGDYIVEYGANYRVLDIYTFPFQLCFFNTTPNNYSLGLRMGTVRSESQMRWVWEANRNNPVGENATFSLEQNGNLVLAEANGHVVWQTNTSNKGVVGFKLLPNGNMVLHDSKGKFIWQSFKEPTDTLLVGQELHINGPTYLTSRPYTSSGHYSYFLHLEFQRLVLWNFNNTENTGPKVVVNVGDGMIEYMRFISNRKTNALRFEYKSNKYTTIKTSTYGARTLSRPKFNTTLTYFRLDTDGNLKAYTYDTRKEAGSWKVTYALYK</sequence>
<protein>
    <submittedName>
        <fullName evidence="1">Uncharacterized protein</fullName>
    </submittedName>
</protein>
<reference evidence="2" key="1">
    <citation type="journal article" date="2023" name="Nat. Plants">
        <title>Single-cell RNA sequencing provides a high-resolution roadmap for understanding the multicellular compartmentation of specialized metabolism.</title>
        <authorList>
            <person name="Sun S."/>
            <person name="Shen X."/>
            <person name="Li Y."/>
            <person name="Li Y."/>
            <person name="Wang S."/>
            <person name="Li R."/>
            <person name="Zhang H."/>
            <person name="Shen G."/>
            <person name="Guo B."/>
            <person name="Wei J."/>
            <person name="Xu J."/>
            <person name="St-Pierre B."/>
            <person name="Chen S."/>
            <person name="Sun C."/>
        </authorList>
    </citation>
    <scope>NUCLEOTIDE SEQUENCE [LARGE SCALE GENOMIC DNA]</scope>
</reference>
<proteinExistence type="predicted"/>
<evidence type="ECO:0000313" key="2">
    <source>
        <dbReference type="Proteomes" id="UP001060085"/>
    </source>
</evidence>
<organism evidence="1 2">
    <name type="scientific">Catharanthus roseus</name>
    <name type="common">Madagascar periwinkle</name>
    <name type="synonym">Vinca rosea</name>
    <dbReference type="NCBI Taxonomy" id="4058"/>
    <lineage>
        <taxon>Eukaryota</taxon>
        <taxon>Viridiplantae</taxon>
        <taxon>Streptophyta</taxon>
        <taxon>Embryophyta</taxon>
        <taxon>Tracheophyta</taxon>
        <taxon>Spermatophyta</taxon>
        <taxon>Magnoliopsida</taxon>
        <taxon>eudicotyledons</taxon>
        <taxon>Gunneridae</taxon>
        <taxon>Pentapetalae</taxon>
        <taxon>asterids</taxon>
        <taxon>lamiids</taxon>
        <taxon>Gentianales</taxon>
        <taxon>Apocynaceae</taxon>
        <taxon>Rauvolfioideae</taxon>
        <taxon>Vinceae</taxon>
        <taxon>Catharanthinae</taxon>
        <taxon>Catharanthus</taxon>
    </lineage>
</organism>
<name>A0ACC0AND0_CATRO</name>